<evidence type="ECO:0000256" key="2">
    <source>
        <dbReference type="ARBA" id="ARBA00007400"/>
    </source>
</evidence>
<evidence type="ECO:0000256" key="3">
    <source>
        <dbReference type="ARBA" id="ARBA00022475"/>
    </source>
</evidence>
<feature type="transmembrane region" description="Helical" evidence="7">
    <location>
        <begin position="127"/>
        <end position="147"/>
    </location>
</feature>
<proteinExistence type="inferred from homology"/>
<evidence type="ECO:0000256" key="4">
    <source>
        <dbReference type="ARBA" id="ARBA00022692"/>
    </source>
</evidence>
<dbReference type="Pfam" id="PF01757">
    <property type="entry name" value="Acyl_transf_3"/>
    <property type="match status" value="1"/>
</dbReference>
<name>F3QWW2_9BACT</name>
<evidence type="ECO:0000313" key="9">
    <source>
        <dbReference type="EMBL" id="EGG51570.1"/>
    </source>
</evidence>
<evidence type="ECO:0000256" key="7">
    <source>
        <dbReference type="SAM" id="Phobius"/>
    </source>
</evidence>
<reference evidence="9 10" key="1">
    <citation type="submission" date="2011-02" db="EMBL/GenBank/DDBJ databases">
        <authorList>
            <person name="Weinstock G."/>
            <person name="Sodergren E."/>
            <person name="Clifton S."/>
            <person name="Fulton L."/>
            <person name="Fulton B."/>
            <person name="Courtney L."/>
            <person name="Fronick C."/>
            <person name="Harrison M."/>
            <person name="Strong C."/>
            <person name="Farmer C."/>
            <person name="Delahaunty K."/>
            <person name="Markovic C."/>
            <person name="Hall O."/>
            <person name="Minx P."/>
            <person name="Tomlinson C."/>
            <person name="Mitreva M."/>
            <person name="Hou S."/>
            <person name="Chen J."/>
            <person name="Wollam A."/>
            <person name="Pepin K.H."/>
            <person name="Johnson M."/>
            <person name="Bhonagiri V."/>
            <person name="Zhang X."/>
            <person name="Suruliraj S."/>
            <person name="Warren W."/>
            <person name="Chinwalla A."/>
            <person name="Mardis E.R."/>
            <person name="Wilson R.K."/>
        </authorList>
    </citation>
    <scope>NUCLEOTIDE SEQUENCE [LARGE SCALE GENOMIC DNA]</scope>
    <source>
        <strain evidence="9 10">YIT 11841</strain>
    </source>
</reference>
<keyword evidence="3" id="KW-1003">Cell membrane</keyword>
<dbReference type="PANTHER" id="PTHR40074">
    <property type="entry name" value="O-ACETYLTRANSFERASE WECH"/>
    <property type="match status" value="1"/>
</dbReference>
<comment type="subcellular location">
    <subcellularLocation>
        <location evidence="1">Cell membrane</location>
        <topology evidence="1">Multi-pass membrane protein</topology>
    </subcellularLocation>
</comment>
<sequence length="152" mass="17258">MKMKKLDVVNFLRGYSIFTIVIMHLVGMLGISGIWEKAAAFGGAGVHVFILCSGFGLYLSYLSKPLGYIAFLKKRFTRIYMPMAVLCVATAVWMACMGREWFMPLWGNLLLFKMFVPELESSMGGQMWFVSTIIQFYLAWPLIVKLFNIRGG</sequence>
<gene>
    <name evidence="9" type="ORF">HMPREF9442_02694</name>
</gene>
<feature type="transmembrane region" description="Helical" evidence="7">
    <location>
        <begin position="83"/>
        <end position="107"/>
    </location>
</feature>
<dbReference type="GO" id="GO:0016413">
    <property type="term" value="F:O-acetyltransferase activity"/>
    <property type="evidence" value="ECO:0007669"/>
    <property type="project" value="TreeGrafter"/>
</dbReference>
<feature type="non-terminal residue" evidence="9">
    <location>
        <position position="152"/>
    </location>
</feature>
<keyword evidence="6 7" id="KW-0472">Membrane</keyword>
<dbReference type="GO" id="GO:0005886">
    <property type="term" value="C:plasma membrane"/>
    <property type="evidence" value="ECO:0007669"/>
    <property type="project" value="UniProtKB-SubCell"/>
</dbReference>
<dbReference type="PANTHER" id="PTHR40074:SF2">
    <property type="entry name" value="O-ACETYLTRANSFERASE WECH"/>
    <property type="match status" value="1"/>
</dbReference>
<protein>
    <submittedName>
        <fullName evidence="9">Conserved domain protein</fullName>
    </submittedName>
</protein>
<keyword evidence="10" id="KW-1185">Reference proteome</keyword>
<comment type="similarity">
    <text evidence="2">Belongs to the acyltransferase 3 family.</text>
</comment>
<feature type="transmembrane region" description="Helical" evidence="7">
    <location>
        <begin position="41"/>
        <end position="62"/>
    </location>
</feature>
<dbReference type="AlphaFoldDB" id="F3QWW2"/>
<evidence type="ECO:0000259" key="8">
    <source>
        <dbReference type="Pfam" id="PF01757"/>
    </source>
</evidence>
<keyword evidence="4 7" id="KW-0812">Transmembrane</keyword>
<dbReference type="eggNOG" id="COG1835">
    <property type="taxonomic scope" value="Bacteria"/>
</dbReference>
<dbReference type="OrthoDB" id="9806160at2"/>
<accession>F3QWW2</accession>
<feature type="domain" description="Acyltransferase 3" evidence="8">
    <location>
        <begin position="9"/>
        <end position="149"/>
    </location>
</feature>
<feature type="transmembrane region" description="Helical" evidence="7">
    <location>
        <begin position="12"/>
        <end position="35"/>
    </location>
</feature>
<dbReference type="GO" id="GO:0009246">
    <property type="term" value="P:enterobacterial common antigen biosynthetic process"/>
    <property type="evidence" value="ECO:0007669"/>
    <property type="project" value="TreeGrafter"/>
</dbReference>
<evidence type="ECO:0000256" key="1">
    <source>
        <dbReference type="ARBA" id="ARBA00004651"/>
    </source>
</evidence>
<dbReference type="Proteomes" id="UP000005546">
    <property type="component" value="Unassembled WGS sequence"/>
</dbReference>
<evidence type="ECO:0000313" key="10">
    <source>
        <dbReference type="Proteomes" id="UP000005546"/>
    </source>
</evidence>
<evidence type="ECO:0000256" key="5">
    <source>
        <dbReference type="ARBA" id="ARBA00022989"/>
    </source>
</evidence>
<comment type="caution">
    <text evidence="9">The sequence shown here is derived from an EMBL/GenBank/DDBJ whole genome shotgun (WGS) entry which is preliminary data.</text>
</comment>
<keyword evidence="5 7" id="KW-1133">Transmembrane helix</keyword>
<dbReference type="InterPro" id="IPR002656">
    <property type="entry name" value="Acyl_transf_3_dom"/>
</dbReference>
<dbReference type="RefSeq" id="WP_008628870.1">
    <property type="nucleotide sequence ID" value="NZ_GL883876.1"/>
</dbReference>
<organism evidence="9 10">
    <name type="scientific">Paraprevotella xylaniphila YIT 11841</name>
    <dbReference type="NCBI Taxonomy" id="762982"/>
    <lineage>
        <taxon>Bacteria</taxon>
        <taxon>Pseudomonadati</taxon>
        <taxon>Bacteroidota</taxon>
        <taxon>Bacteroidia</taxon>
        <taxon>Bacteroidales</taxon>
        <taxon>Prevotellaceae</taxon>
        <taxon>Paraprevotella</taxon>
    </lineage>
</organism>
<evidence type="ECO:0000256" key="6">
    <source>
        <dbReference type="ARBA" id="ARBA00023136"/>
    </source>
</evidence>
<dbReference type="EMBL" id="AFBR01000080">
    <property type="protein sequence ID" value="EGG51570.1"/>
    <property type="molecule type" value="Genomic_DNA"/>
</dbReference>
<dbReference type="HOGENOM" id="CLU_1726191_0_0_10"/>